<organism evidence="2 3">
    <name type="scientific">Populibacterium corticicola</name>
    <dbReference type="NCBI Taxonomy" id="1812826"/>
    <lineage>
        <taxon>Bacteria</taxon>
        <taxon>Bacillati</taxon>
        <taxon>Actinomycetota</taxon>
        <taxon>Actinomycetes</taxon>
        <taxon>Micrococcales</taxon>
        <taxon>Jonesiaceae</taxon>
        <taxon>Populibacterium</taxon>
    </lineage>
</organism>
<comment type="caution">
    <text evidence="2">The sequence shown here is derived from an EMBL/GenBank/DDBJ whole genome shotgun (WGS) entry which is preliminary data.</text>
</comment>
<dbReference type="InterPro" id="IPR013429">
    <property type="entry name" value="Regulatory_FmdB_Zinc_ribbon"/>
</dbReference>
<evidence type="ECO:0000313" key="3">
    <source>
        <dbReference type="Proteomes" id="UP001597391"/>
    </source>
</evidence>
<dbReference type="EMBL" id="JBHUOP010000008">
    <property type="protein sequence ID" value="MFD2841709.1"/>
    <property type="molecule type" value="Genomic_DNA"/>
</dbReference>
<evidence type="ECO:0000259" key="1">
    <source>
        <dbReference type="SMART" id="SM00834"/>
    </source>
</evidence>
<proteinExistence type="predicted"/>
<dbReference type="SMART" id="SM00834">
    <property type="entry name" value="CxxC_CXXC_SSSS"/>
    <property type="match status" value="1"/>
</dbReference>
<accession>A0ABW5XJY2</accession>
<dbReference type="Pfam" id="PF09723">
    <property type="entry name" value="Zn_ribbon_8"/>
    <property type="match status" value="1"/>
</dbReference>
<reference evidence="3" key="1">
    <citation type="journal article" date="2019" name="Int. J. Syst. Evol. Microbiol.">
        <title>The Global Catalogue of Microorganisms (GCM) 10K type strain sequencing project: providing services to taxonomists for standard genome sequencing and annotation.</title>
        <authorList>
            <consortium name="The Broad Institute Genomics Platform"/>
            <consortium name="The Broad Institute Genome Sequencing Center for Infectious Disease"/>
            <person name="Wu L."/>
            <person name="Ma J."/>
        </authorList>
    </citation>
    <scope>NUCLEOTIDE SEQUENCE [LARGE SCALE GENOMIC DNA]</scope>
    <source>
        <strain evidence="3">KCTC 33576</strain>
    </source>
</reference>
<feature type="domain" description="Putative regulatory protein FmdB zinc ribbon" evidence="1">
    <location>
        <begin position="1"/>
        <end position="41"/>
    </location>
</feature>
<name>A0ABW5XJY2_9MICO</name>
<protein>
    <submittedName>
        <fullName evidence="2">FmdB family zinc ribbon protein</fullName>
    </submittedName>
</protein>
<keyword evidence="3" id="KW-1185">Reference proteome</keyword>
<dbReference type="Proteomes" id="UP001597391">
    <property type="component" value="Unassembled WGS sequence"/>
</dbReference>
<dbReference type="RefSeq" id="WP_377468003.1">
    <property type="nucleotide sequence ID" value="NZ_JBHUOP010000008.1"/>
</dbReference>
<dbReference type="NCBIfam" id="TIGR02605">
    <property type="entry name" value="CxxC_CxxC_SSSS"/>
    <property type="match status" value="1"/>
</dbReference>
<dbReference type="PANTHER" id="PTHR34404">
    <property type="entry name" value="REGULATORY PROTEIN, FMDB FAMILY"/>
    <property type="match status" value="1"/>
</dbReference>
<evidence type="ECO:0000313" key="2">
    <source>
        <dbReference type="EMBL" id="MFD2841709.1"/>
    </source>
</evidence>
<dbReference type="PANTHER" id="PTHR34404:SF2">
    <property type="entry name" value="CONSERVED SERINE RICH PROTEIN"/>
    <property type="match status" value="1"/>
</dbReference>
<gene>
    <name evidence="2" type="ORF">ACFSYH_14175</name>
</gene>
<sequence length="65" mass="7012">MPTYSYRCTVCGHAFDAQQSFSDAALTACPQCDGLLRKVFSTPAVTFKGSGFYRTDSKSSSSNKS</sequence>